<dbReference type="InterPro" id="IPR048279">
    <property type="entry name" value="MdtK-like"/>
</dbReference>
<feature type="transmembrane region" description="Helical" evidence="7">
    <location>
        <begin position="359"/>
        <end position="381"/>
    </location>
</feature>
<dbReference type="PIRSF" id="PIRSF006603">
    <property type="entry name" value="DinF"/>
    <property type="match status" value="1"/>
</dbReference>
<evidence type="ECO:0000256" key="7">
    <source>
        <dbReference type="SAM" id="Phobius"/>
    </source>
</evidence>
<keyword evidence="6 7" id="KW-0472">Membrane</keyword>
<dbReference type="InterPro" id="IPR002528">
    <property type="entry name" value="MATE_fam"/>
</dbReference>
<dbReference type="PANTHER" id="PTHR43823:SF3">
    <property type="entry name" value="MULTIDRUG EXPORT PROTEIN MEPA"/>
    <property type="match status" value="1"/>
</dbReference>
<comment type="subcellular location">
    <subcellularLocation>
        <location evidence="1">Cell membrane</location>
        <topology evidence="1">Multi-pass membrane protein</topology>
    </subcellularLocation>
</comment>
<dbReference type="InterPro" id="IPR051327">
    <property type="entry name" value="MATE_MepA_subfamily"/>
</dbReference>
<keyword evidence="3" id="KW-1003">Cell membrane</keyword>
<dbReference type="Pfam" id="PF01554">
    <property type="entry name" value="MatE"/>
    <property type="match status" value="2"/>
</dbReference>
<feature type="transmembrane region" description="Helical" evidence="7">
    <location>
        <begin position="135"/>
        <end position="153"/>
    </location>
</feature>
<feature type="transmembrane region" description="Helical" evidence="7">
    <location>
        <begin position="235"/>
        <end position="258"/>
    </location>
</feature>
<evidence type="ECO:0000256" key="6">
    <source>
        <dbReference type="ARBA" id="ARBA00023136"/>
    </source>
</evidence>
<dbReference type="RefSeq" id="WP_219079937.1">
    <property type="nucleotide sequence ID" value="NZ_CP079216.1"/>
</dbReference>
<gene>
    <name evidence="8" type="ORF">KDB89_07905</name>
</gene>
<sequence length="447" mass="45523">MRGRDAAAELATRPVGSLLWWACTQTTLSVGAYGIYAVTNAWFVSRGVGEVALAAVNLVAPLLLLVGAVSTTVGVGGASLVSRSLGSGDRAQAARAAGTSFTIFWAVAVVTSVLGIIFVEPLLRLIGATDQTLPYAVPYAIVILGGAILSTGFSSIVRAEGRLTFSLLLWVIPVVVQVCLDPLLIFGLGLGVVGAGLGTVGGQAVSAAMAVWFFFLRRDRAYRIRARDLVPDPGLARQVIAVGAPSFLASFGATILAVVINTTLAAAGAVALAAYAVTARVQTLATMPQLGITQGAQPVISYNAGSGHLHRVDRARVLSLRATIVYGACAAALVAGSARPLAAFFLADPAAVDLAAGGLRLVAVGFLFSGVTPLVSGYFQALGRSTPAYAISLGTLLAIRLPLVLGLGGLGPAGVWGALATGEAASALVAWLVLRAATRTRPAAFRP</sequence>
<feature type="transmembrane region" description="Helical" evidence="7">
    <location>
        <begin position="264"/>
        <end position="281"/>
    </location>
</feature>
<feature type="transmembrane region" description="Helical" evidence="7">
    <location>
        <begin position="192"/>
        <end position="215"/>
    </location>
</feature>
<evidence type="ECO:0000313" key="9">
    <source>
        <dbReference type="Proteomes" id="UP000824504"/>
    </source>
</evidence>
<feature type="transmembrane region" description="Helical" evidence="7">
    <location>
        <begin position="388"/>
        <end position="407"/>
    </location>
</feature>
<keyword evidence="4 7" id="KW-0812">Transmembrane</keyword>
<evidence type="ECO:0000256" key="5">
    <source>
        <dbReference type="ARBA" id="ARBA00022989"/>
    </source>
</evidence>
<name>A0ABX8SHW8_9ACTN</name>
<keyword evidence="9" id="KW-1185">Reference proteome</keyword>
<accession>A0ABX8SHW8</accession>
<reference evidence="8 9" key="1">
    <citation type="submission" date="2021-07" db="EMBL/GenBank/DDBJ databases">
        <title>complete genome sequencing of Tessaracoccus sp.J1M15.</title>
        <authorList>
            <person name="Bae J.-W."/>
            <person name="Kim D.-y."/>
        </authorList>
    </citation>
    <scope>NUCLEOTIDE SEQUENCE [LARGE SCALE GENOMIC DNA]</scope>
    <source>
        <strain evidence="8 9">J1M15</strain>
    </source>
</reference>
<evidence type="ECO:0000256" key="2">
    <source>
        <dbReference type="ARBA" id="ARBA00022448"/>
    </source>
</evidence>
<keyword evidence="5 7" id="KW-1133">Transmembrane helix</keyword>
<dbReference type="PANTHER" id="PTHR43823">
    <property type="entry name" value="SPORULATION PROTEIN YKVU"/>
    <property type="match status" value="1"/>
</dbReference>
<feature type="transmembrane region" description="Helical" evidence="7">
    <location>
        <begin position="165"/>
        <end position="186"/>
    </location>
</feature>
<organism evidence="8 9">
    <name type="scientific">Tessaracoccus palaemonis</name>
    <dbReference type="NCBI Taxonomy" id="2829499"/>
    <lineage>
        <taxon>Bacteria</taxon>
        <taxon>Bacillati</taxon>
        <taxon>Actinomycetota</taxon>
        <taxon>Actinomycetes</taxon>
        <taxon>Propionibacteriales</taxon>
        <taxon>Propionibacteriaceae</taxon>
        <taxon>Tessaracoccus</taxon>
    </lineage>
</organism>
<feature type="transmembrane region" description="Helical" evidence="7">
    <location>
        <begin position="324"/>
        <end position="347"/>
    </location>
</feature>
<dbReference type="EMBL" id="CP079216">
    <property type="protein sequence ID" value="QXT61728.1"/>
    <property type="molecule type" value="Genomic_DNA"/>
</dbReference>
<proteinExistence type="predicted"/>
<dbReference type="Proteomes" id="UP000824504">
    <property type="component" value="Chromosome"/>
</dbReference>
<evidence type="ECO:0000256" key="3">
    <source>
        <dbReference type="ARBA" id="ARBA00022475"/>
    </source>
</evidence>
<dbReference type="NCBIfam" id="TIGR00797">
    <property type="entry name" value="matE"/>
    <property type="match status" value="1"/>
</dbReference>
<feature type="transmembrane region" description="Helical" evidence="7">
    <location>
        <begin position="102"/>
        <end position="123"/>
    </location>
</feature>
<feature type="transmembrane region" description="Helical" evidence="7">
    <location>
        <begin position="413"/>
        <end position="434"/>
    </location>
</feature>
<feature type="transmembrane region" description="Helical" evidence="7">
    <location>
        <begin position="18"/>
        <end position="38"/>
    </location>
</feature>
<feature type="transmembrane region" description="Helical" evidence="7">
    <location>
        <begin position="58"/>
        <end position="81"/>
    </location>
</feature>
<evidence type="ECO:0000256" key="1">
    <source>
        <dbReference type="ARBA" id="ARBA00004651"/>
    </source>
</evidence>
<evidence type="ECO:0000313" key="8">
    <source>
        <dbReference type="EMBL" id="QXT61728.1"/>
    </source>
</evidence>
<keyword evidence="2" id="KW-0813">Transport</keyword>
<protein>
    <submittedName>
        <fullName evidence="8">MATE family efflux transporter</fullName>
    </submittedName>
</protein>
<evidence type="ECO:0000256" key="4">
    <source>
        <dbReference type="ARBA" id="ARBA00022692"/>
    </source>
</evidence>